<evidence type="ECO:0000313" key="2">
    <source>
        <dbReference type="EMBL" id="TEB21310.1"/>
    </source>
</evidence>
<dbReference type="AlphaFoldDB" id="A0A4Y7SHE7"/>
<keyword evidence="3" id="KW-1185">Reference proteome</keyword>
<feature type="compositionally biased region" description="Basic and acidic residues" evidence="1">
    <location>
        <begin position="269"/>
        <end position="280"/>
    </location>
</feature>
<dbReference type="Proteomes" id="UP000298030">
    <property type="component" value="Unassembled WGS sequence"/>
</dbReference>
<comment type="caution">
    <text evidence="2">The sequence shown here is derived from an EMBL/GenBank/DDBJ whole genome shotgun (WGS) entry which is preliminary data.</text>
</comment>
<accession>A0A4Y7SHE7</accession>
<evidence type="ECO:0000313" key="3">
    <source>
        <dbReference type="Proteomes" id="UP000298030"/>
    </source>
</evidence>
<feature type="compositionally biased region" description="Polar residues" evidence="1">
    <location>
        <begin position="248"/>
        <end position="260"/>
    </location>
</feature>
<protein>
    <submittedName>
        <fullName evidence="2">Uncharacterized protein</fullName>
    </submittedName>
</protein>
<evidence type="ECO:0000256" key="1">
    <source>
        <dbReference type="SAM" id="MobiDB-lite"/>
    </source>
</evidence>
<feature type="region of interest" description="Disordered" evidence="1">
    <location>
        <begin position="143"/>
        <end position="173"/>
    </location>
</feature>
<sequence length="280" mass="30792">MVRLGDPYSMFTAGVAFLDQEGTSCVVLGGLRLPDTVFGTLCSCPMRGNIRRTWWFGIKSPPSSRVLSNKSSRIASSLMRIRRNMVLMSPSPNIAAWSAQREVTTSLAQTWLTIAATKWADLVRECIAADKCKACGKVRLPSLNGRGETTTEPEDLSRSSKPTKKSSKPTKEGATFPLFSTWQDLVDQARQGPSYVCPACGLKEHGLDGFVVHVRHSMAPCVGRTQYRALYKARDKPQSKRHKGNEVEGSSNVDPTTSLADFNMGALKLETHGENRHDKC</sequence>
<reference evidence="2 3" key="1">
    <citation type="journal article" date="2019" name="Nat. Ecol. Evol.">
        <title>Megaphylogeny resolves global patterns of mushroom evolution.</title>
        <authorList>
            <person name="Varga T."/>
            <person name="Krizsan K."/>
            <person name="Foldi C."/>
            <person name="Dima B."/>
            <person name="Sanchez-Garcia M."/>
            <person name="Sanchez-Ramirez S."/>
            <person name="Szollosi G.J."/>
            <person name="Szarkandi J.G."/>
            <person name="Papp V."/>
            <person name="Albert L."/>
            <person name="Andreopoulos W."/>
            <person name="Angelini C."/>
            <person name="Antonin V."/>
            <person name="Barry K.W."/>
            <person name="Bougher N.L."/>
            <person name="Buchanan P."/>
            <person name="Buyck B."/>
            <person name="Bense V."/>
            <person name="Catcheside P."/>
            <person name="Chovatia M."/>
            <person name="Cooper J."/>
            <person name="Damon W."/>
            <person name="Desjardin D."/>
            <person name="Finy P."/>
            <person name="Geml J."/>
            <person name="Haridas S."/>
            <person name="Hughes K."/>
            <person name="Justo A."/>
            <person name="Karasinski D."/>
            <person name="Kautmanova I."/>
            <person name="Kiss B."/>
            <person name="Kocsube S."/>
            <person name="Kotiranta H."/>
            <person name="LaButti K.M."/>
            <person name="Lechner B.E."/>
            <person name="Liimatainen K."/>
            <person name="Lipzen A."/>
            <person name="Lukacs Z."/>
            <person name="Mihaltcheva S."/>
            <person name="Morgado L.N."/>
            <person name="Niskanen T."/>
            <person name="Noordeloos M.E."/>
            <person name="Ohm R.A."/>
            <person name="Ortiz-Santana B."/>
            <person name="Ovrebo C."/>
            <person name="Racz N."/>
            <person name="Riley R."/>
            <person name="Savchenko A."/>
            <person name="Shiryaev A."/>
            <person name="Soop K."/>
            <person name="Spirin V."/>
            <person name="Szebenyi C."/>
            <person name="Tomsovsky M."/>
            <person name="Tulloss R.E."/>
            <person name="Uehling J."/>
            <person name="Grigoriev I.V."/>
            <person name="Vagvolgyi C."/>
            <person name="Papp T."/>
            <person name="Martin F.M."/>
            <person name="Miettinen O."/>
            <person name="Hibbett D.S."/>
            <person name="Nagy L.G."/>
        </authorList>
    </citation>
    <scope>NUCLEOTIDE SEQUENCE [LARGE SCALE GENOMIC DNA]</scope>
    <source>
        <strain evidence="2 3">FP101781</strain>
    </source>
</reference>
<name>A0A4Y7SHE7_COPMI</name>
<gene>
    <name evidence="2" type="ORF">FA13DRAFT_1717054</name>
</gene>
<proteinExistence type="predicted"/>
<feature type="region of interest" description="Disordered" evidence="1">
    <location>
        <begin position="233"/>
        <end position="280"/>
    </location>
</feature>
<organism evidence="2 3">
    <name type="scientific">Coprinellus micaceus</name>
    <name type="common">Glistening ink-cap mushroom</name>
    <name type="synonym">Coprinus micaceus</name>
    <dbReference type="NCBI Taxonomy" id="71717"/>
    <lineage>
        <taxon>Eukaryota</taxon>
        <taxon>Fungi</taxon>
        <taxon>Dikarya</taxon>
        <taxon>Basidiomycota</taxon>
        <taxon>Agaricomycotina</taxon>
        <taxon>Agaricomycetes</taxon>
        <taxon>Agaricomycetidae</taxon>
        <taxon>Agaricales</taxon>
        <taxon>Agaricineae</taxon>
        <taxon>Psathyrellaceae</taxon>
        <taxon>Coprinellus</taxon>
    </lineage>
</organism>
<dbReference type="EMBL" id="QPFP01000115">
    <property type="protein sequence ID" value="TEB21310.1"/>
    <property type="molecule type" value="Genomic_DNA"/>
</dbReference>